<dbReference type="Pfam" id="PF07929">
    <property type="entry name" value="PRiA4_ORF3"/>
    <property type="match status" value="1"/>
</dbReference>
<dbReference type="AlphaFoldDB" id="X1NAE2"/>
<gene>
    <name evidence="2" type="ORF">S06H3_33674</name>
</gene>
<sequence length="200" mass="23573">MKKRFNQVYQFKITLKGIRPPIWRRLQVPKTYTFYDLHVAIQDAMGWFDGHLHEFEINNPLTGLKTLIGIPEEEFADYKVLPGWKIKIADYFLRENKSANYIYDFGDNWEHKITLEKILLKENNVTYPLCVKGERACPPEDCGGTYGYEDFLKIIGDPDDEQHERMLEWIGGEFNPKHFDLNEVTFDDPAERFKIAFGKD</sequence>
<dbReference type="PANTHER" id="PTHR41878:SF1">
    <property type="entry name" value="TNPR PROTEIN"/>
    <property type="match status" value="1"/>
</dbReference>
<name>X1NAE2_9ZZZZ</name>
<evidence type="ECO:0000259" key="1">
    <source>
        <dbReference type="Pfam" id="PF07929"/>
    </source>
</evidence>
<dbReference type="SUPFAM" id="SSF159941">
    <property type="entry name" value="MM3350-like"/>
    <property type="match status" value="1"/>
</dbReference>
<organism evidence="2">
    <name type="scientific">marine sediment metagenome</name>
    <dbReference type="NCBI Taxonomy" id="412755"/>
    <lineage>
        <taxon>unclassified sequences</taxon>
        <taxon>metagenomes</taxon>
        <taxon>ecological metagenomes</taxon>
    </lineage>
</organism>
<dbReference type="InterPro" id="IPR012912">
    <property type="entry name" value="Plasmid_pRiA4b_Orf3-like"/>
</dbReference>
<dbReference type="PANTHER" id="PTHR41878">
    <property type="entry name" value="LEXA REPRESSOR-RELATED"/>
    <property type="match status" value="1"/>
</dbReference>
<accession>X1NAE2</accession>
<feature type="domain" description="Plasmid pRiA4b Orf3-like" evidence="1">
    <location>
        <begin position="7"/>
        <end position="183"/>
    </location>
</feature>
<dbReference type="EMBL" id="BARV01020121">
    <property type="protein sequence ID" value="GAI23810.1"/>
    <property type="molecule type" value="Genomic_DNA"/>
</dbReference>
<reference evidence="2" key="1">
    <citation type="journal article" date="2014" name="Front. Microbiol.">
        <title>High frequency of phylogenetically diverse reductive dehalogenase-homologous genes in deep subseafloor sedimentary metagenomes.</title>
        <authorList>
            <person name="Kawai M."/>
            <person name="Futagami T."/>
            <person name="Toyoda A."/>
            <person name="Takaki Y."/>
            <person name="Nishi S."/>
            <person name="Hori S."/>
            <person name="Arai W."/>
            <person name="Tsubouchi T."/>
            <person name="Morono Y."/>
            <person name="Uchiyama I."/>
            <person name="Ito T."/>
            <person name="Fujiyama A."/>
            <person name="Inagaki F."/>
            <person name="Takami H."/>
        </authorList>
    </citation>
    <scope>NUCLEOTIDE SEQUENCE</scope>
    <source>
        <strain evidence="2">Expedition CK06-06</strain>
    </source>
</reference>
<feature type="non-terminal residue" evidence="2">
    <location>
        <position position="200"/>
    </location>
</feature>
<protein>
    <recommendedName>
        <fullName evidence="1">Plasmid pRiA4b Orf3-like domain-containing protein</fullName>
    </recommendedName>
</protein>
<evidence type="ECO:0000313" key="2">
    <source>
        <dbReference type="EMBL" id="GAI23810.1"/>
    </source>
</evidence>
<comment type="caution">
    <text evidence="2">The sequence shown here is derived from an EMBL/GenBank/DDBJ whole genome shotgun (WGS) entry which is preliminary data.</text>
</comment>
<dbReference type="InterPro" id="IPR024047">
    <property type="entry name" value="MM3350-like_sf"/>
</dbReference>
<proteinExistence type="predicted"/>
<dbReference type="Gene3D" id="3.10.290.30">
    <property type="entry name" value="MM3350-like"/>
    <property type="match status" value="1"/>
</dbReference>